<organism evidence="1 2">
    <name type="scientific">Catharanthus roseus</name>
    <name type="common">Madagascar periwinkle</name>
    <name type="synonym">Vinca rosea</name>
    <dbReference type="NCBI Taxonomy" id="4058"/>
    <lineage>
        <taxon>Eukaryota</taxon>
        <taxon>Viridiplantae</taxon>
        <taxon>Streptophyta</taxon>
        <taxon>Embryophyta</taxon>
        <taxon>Tracheophyta</taxon>
        <taxon>Spermatophyta</taxon>
        <taxon>Magnoliopsida</taxon>
        <taxon>eudicotyledons</taxon>
        <taxon>Gunneridae</taxon>
        <taxon>Pentapetalae</taxon>
        <taxon>asterids</taxon>
        <taxon>lamiids</taxon>
        <taxon>Gentianales</taxon>
        <taxon>Apocynaceae</taxon>
        <taxon>Rauvolfioideae</taxon>
        <taxon>Vinceae</taxon>
        <taxon>Catharanthinae</taxon>
        <taxon>Catharanthus</taxon>
    </lineage>
</organism>
<reference evidence="2" key="1">
    <citation type="journal article" date="2023" name="Nat. Plants">
        <title>Single-cell RNA sequencing provides a high-resolution roadmap for understanding the multicellular compartmentation of specialized metabolism.</title>
        <authorList>
            <person name="Sun S."/>
            <person name="Shen X."/>
            <person name="Li Y."/>
            <person name="Li Y."/>
            <person name="Wang S."/>
            <person name="Li R."/>
            <person name="Zhang H."/>
            <person name="Shen G."/>
            <person name="Guo B."/>
            <person name="Wei J."/>
            <person name="Xu J."/>
            <person name="St-Pierre B."/>
            <person name="Chen S."/>
            <person name="Sun C."/>
        </authorList>
    </citation>
    <scope>NUCLEOTIDE SEQUENCE [LARGE SCALE GENOMIC DNA]</scope>
</reference>
<gene>
    <name evidence="1" type="ORF">M9H77_26885</name>
</gene>
<accession>A0ACC0AAZ5</accession>
<proteinExistence type="predicted"/>
<name>A0ACC0AAZ5_CATRO</name>
<sequence>MLLEIAVAIVVCLVGFVYASIKPPPPKICGSPGGPPVTSPRIRLKDGRHVAYLLRGVPLEKAKHKVVVCHGYRDVKDMVFIYSQELLEELETCFVIYDRPGYGESDPSQKRGPKSEAEDIEELADHLQLGSRFHIMGISMGVYVVWGCLMYIPHRLLGASFVGSFHNYYWSGFPPELVNKCFKKQSLQSQWIGKIAYYAPWLLYWFMTQNLFVGNFKTNENDSPLTEEDIELLKKVHMSSDIAPLLEKASQQGIYYSFFQDMLAAFGKWENNHLDMKNPFPNQEGKVHFWQGSHDKITPAELSRFTVEKLSWIKYHELPEKGHFIIHNPDLCERIIRESVS</sequence>
<dbReference type="Proteomes" id="UP001060085">
    <property type="component" value="Linkage Group LG06"/>
</dbReference>
<evidence type="ECO:0000313" key="1">
    <source>
        <dbReference type="EMBL" id="KAI5658092.1"/>
    </source>
</evidence>
<dbReference type="EMBL" id="CM044706">
    <property type="protein sequence ID" value="KAI5658092.1"/>
    <property type="molecule type" value="Genomic_DNA"/>
</dbReference>
<evidence type="ECO:0000313" key="2">
    <source>
        <dbReference type="Proteomes" id="UP001060085"/>
    </source>
</evidence>
<protein>
    <submittedName>
        <fullName evidence="1">Uncharacterized protein</fullName>
    </submittedName>
</protein>
<comment type="caution">
    <text evidence="1">The sequence shown here is derived from an EMBL/GenBank/DDBJ whole genome shotgun (WGS) entry which is preliminary data.</text>
</comment>
<keyword evidence="2" id="KW-1185">Reference proteome</keyword>